<evidence type="ECO:0000313" key="1">
    <source>
        <dbReference type="EMBL" id="GMR39518.1"/>
    </source>
</evidence>
<organism evidence="1 2">
    <name type="scientific">Pristionchus mayeri</name>
    <dbReference type="NCBI Taxonomy" id="1317129"/>
    <lineage>
        <taxon>Eukaryota</taxon>
        <taxon>Metazoa</taxon>
        <taxon>Ecdysozoa</taxon>
        <taxon>Nematoda</taxon>
        <taxon>Chromadorea</taxon>
        <taxon>Rhabditida</taxon>
        <taxon>Rhabditina</taxon>
        <taxon>Diplogasteromorpha</taxon>
        <taxon>Diplogasteroidea</taxon>
        <taxon>Neodiplogasteridae</taxon>
        <taxon>Pristionchus</taxon>
    </lineage>
</organism>
<evidence type="ECO:0000313" key="2">
    <source>
        <dbReference type="Proteomes" id="UP001328107"/>
    </source>
</evidence>
<protein>
    <submittedName>
        <fullName evidence="1">Uncharacterized protein</fullName>
    </submittedName>
</protein>
<comment type="caution">
    <text evidence="1">The sequence shown here is derived from an EMBL/GenBank/DDBJ whole genome shotgun (WGS) entry which is preliminary data.</text>
</comment>
<sequence>GVQVAGKNLSCSDNSKIVKTLSGLSSSSFACDENSCFYKDGEKIVSKGETITCERNADLQCPERSSTICLRN</sequence>
<gene>
    <name evidence="1" type="ORF">PMAYCL1PPCAC_09713</name>
</gene>
<feature type="non-terminal residue" evidence="1">
    <location>
        <position position="1"/>
    </location>
</feature>
<name>A0AAN4ZE19_9BILA</name>
<proteinExistence type="predicted"/>
<keyword evidence="2" id="KW-1185">Reference proteome</keyword>
<accession>A0AAN4ZE19</accession>
<dbReference type="AlphaFoldDB" id="A0AAN4ZE19"/>
<dbReference type="Proteomes" id="UP001328107">
    <property type="component" value="Unassembled WGS sequence"/>
</dbReference>
<reference evidence="2" key="1">
    <citation type="submission" date="2022-10" db="EMBL/GenBank/DDBJ databases">
        <title>Genome assembly of Pristionchus species.</title>
        <authorList>
            <person name="Yoshida K."/>
            <person name="Sommer R.J."/>
        </authorList>
    </citation>
    <scope>NUCLEOTIDE SEQUENCE [LARGE SCALE GENOMIC DNA]</scope>
    <source>
        <strain evidence="2">RS5460</strain>
    </source>
</reference>
<dbReference type="EMBL" id="BTRK01000002">
    <property type="protein sequence ID" value="GMR39518.1"/>
    <property type="molecule type" value="Genomic_DNA"/>
</dbReference>